<evidence type="ECO:0000313" key="1">
    <source>
        <dbReference type="EMBL" id="TMX05684.1"/>
    </source>
</evidence>
<organism evidence="1">
    <name type="scientific">Solanum chilense</name>
    <name type="common">Tomato</name>
    <name type="synonym">Lycopersicon chilense</name>
    <dbReference type="NCBI Taxonomy" id="4083"/>
    <lineage>
        <taxon>Eukaryota</taxon>
        <taxon>Viridiplantae</taxon>
        <taxon>Streptophyta</taxon>
        <taxon>Embryophyta</taxon>
        <taxon>Tracheophyta</taxon>
        <taxon>Spermatophyta</taxon>
        <taxon>Magnoliopsida</taxon>
        <taxon>eudicotyledons</taxon>
        <taxon>Gunneridae</taxon>
        <taxon>Pentapetalae</taxon>
        <taxon>asterids</taxon>
        <taxon>lamiids</taxon>
        <taxon>Solanales</taxon>
        <taxon>Solanaceae</taxon>
        <taxon>Solanoideae</taxon>
        <taxon>Solaneae</taxon>
        <taxon>Solanum</taxon>
        <taxon>Solanum subgen. Lycopersicon</taxon>
    </lineage>
</organism>
<name>A0A6N2CKK2_SOLCI</name>
<sequence>MKKKNQYPRAAARIVEEDIYYAGAPPQYNQDPPQEQVPLGGQVPVIAPVMCVVEIREAFLNVTQVMATQDQGVTTQDKVMTAQANWGVAPSVNQNASTMDSHFEGLHKDKPSYFIWKAFLDRFFQREKREAKVEEFINLRQQEERRSEMLHDNMELSRFMVHVQQVEESRHNRKNMDVKSARPYDGDVDKDWQESCKEMFDGYEYLFWLSREWSHCERFYQDQDSKKRKKSRTNKRSSFGAREKKHFYFLKSRGDQEGSPILLTNLSRTGNRFLHRFDTKYSIHIYSSLWDGSELEELKGLGCVLMQHGKVIAFASIQLKDYDMTVLYHPRKTNVVTDALIQISIGSVAHVKDGKKDLVKDVRRLAQLGVRIEDSPRGGFMVHHSFE</sequence>
<accession>A0A6N2CKK2</accession>
<comment type="caution">
    <text evidence="1">The sequence shown here is derived from an EMBL/GenBank/DDBJ whole genome shotgun (WGS) entry which is preliminary data.</text>
</comment>
<protein>
    <submittedName>
        <fullName evidence="1">Uncharacterized protein</fullName>
    </submittedName>
</protein>
<dbReference type="EMBL" id="RXGB01000026">
    <property type="protein sequence ID" value="TMX05684.1"/>
    <property type="molecule type" value="Genomic_DNA"/>
</dbReference>
<dbReference type="AlphaFoldDB" id="A0A6N2CKK2"/>
<proteinExistence type="predicted"/>
<gene>
    <name evidence="1" type="ORF">EJD97_010090</name>
</gene>
<reference evidence="1" key="1">
    <citation type="submission" date="2019-05" db="EMBL/GenBank/DDBJ databases">
        <title>The de novo reference genome and transcriptome assemblies of the wild tomato species Solanum chilense.</title>
        <authorList>
            <person name="Stam R."/>
            <person name="Nosenko T."/>
            <person name="Hoerger A.C."/>
            <person name="Stephan W."/>
            <person name="Seidel M.A."/>
            <person name="Kuhn J.M.M."/>
            <person name="Haberer G."/>
            <person name="Tellier A."/>
        </authorList>
    </citation>
    <scope>NUCLEOTIDE SEQUENCE</scope>
    <source>
        <tissue evidence="1">Mature leaves</tissue>
    </source>
</reference>